<dbReference type="AlphaFoldDB" id="A0AAD7RX23"/>
<evidence type="ECO:0000256" key="1">
    <source>
        <dbReference type="ARBA" id="ARBA00010949"/>
    </source>
</evidence>
<dbReference type="PANTHER" id="PTHR22461">
    <property type="entry name" value="SERINE-RICH COILED-COIL DOMAIN-CONTAINING PROTEIN 2-RELATED"/>
    <property type="match status" value="1"/>
</dbReference>
<feature type="compositionally biased region" description="Low complexity" evidence="4">
    <location>
        <begin position="227"/>
        <end position="236"/>
    </location>
</feature>
<reference evidence="5" key="1">
    <citation type="journal article" date="2023" name="Science">
        <title>Genome structures resolve the early diversification of teleost fishes.</title>
        <authorList>
            <person name="Parey E."/>
            <person name="Louis A."/>
            <person name="Montfort J."/>
            <person name="Bouchez O."/>
            <person name="Roques C."/>
            <person name="Iampietro C."/>
            <person name="Lluch J."/>
            <person name="Castinel A."/>
            <person name="Donnadieu C."/>
            <person name="Desvignes T."/>
            <person name="Floi Bucao C."/>
            <person name="Jouanno E."/>
            <person name="Wen M."/>
            <person name="Mejri S."/>
            <person name="Dirks R."/>
            <person name="Jansen H."/>
            <person name="Henkel C."/>
            <person name="Chen W.J."/>
            <person name="Zahm M."/>
            <person name="Cabau C."/>
            <person name="Klopp C."/>
            <person name="Thompson A.W."/>
            <person name="Robinson-Rechavi M."/>
            <person name="Braasch I."/>
            <person name="Lecointre G."/>
            <person name="Bobe J."/>
            <person name="Postlethwait J.H."/>
            <person name="Berthelot C."/>
            <person name="Roest Crollius H."/>
            <person name="Guiguen Y."/>
        </authorList>
    </citation>
    <scope>NUCLEOTIDE SEQUENCE</scope>
    <source>
        <strain evidence="5">NC1722</strain>
    </source>
</reference>
<keyword evidence="2 3" id="KW-0175">Coiled coil</keyword>
<feature type="region of interest" description="Disordered" evidence="4">
    <location>
        <begin position="227"/>
        <end position="286"/>
    </location>
</feature>
<feature type="compositionally biased region" description="Basic and acidic residues" evidence="4">
    <location>
        <begin position="108"/>
        <end position="118"/>
    </location>
</feature>
<evidence type="ECO:0000256" key="4">
    <source>
        <dbReference type="SAM" id="MobiDB-lite"/>
    </source>
</evidence>
<protein>
    <submittedName>
        <fullName evidence="5">Uncharacterized protein</fullName>
    </submittedName>
</protein>
<comment type="caution">
    <text evidence="5">The sequence shown here is derived from an EMBL/GenBank/DDBJ whole genome shotgun (WGS) entry which is preliminary data.</text>
</comment>
<feature type="region of interest" description="Disordered" evidence="4">
    <location>
        <begin position="103"/>
        <end position="191"/>
    </location>
</feature>
<feature type="coiled-coil region" evidence="3">
    <location>
        <begin position="61"/>
        <end position="88"/>
    </location>
</feature>
<evidence type="ECO:0000313" key="5">
    <source>
        <dbReference type="EMBL" id="KAJ8391775.1"/>
    </source>
</evidence>
<sequence length="286" mass="30365">MVALDELTLRHMAQDCTSVKTQLLKLRRLLQMEDGGVVQDELLSGVLSPESSDDTSASLQVEELMGEVQELRGELRRKEKTIAQLTRQVSAPVHAMRCQCQQRAPLGRGERHTQHDKATQTPWRGHAPQILQPSSSWLREPCPPQRLINSGPSGAPCDPAPVAPGDGRPRGRPRSLPRSAAGGQRESGAAEQLSPLLAHLKVDGPRGAPAEKMAAVLGVPRRRAASCRRPASAERPALADDCPPRLPQTPASRVGAPVPALVPALVPPLGGAVATGGRGVGGREEA</sequence>
<comment type="similarity">
    <text evidence="1">Belongs to the CCSER family.</text>
</comment>
<evidence type="ECO:0000313" key="6">
    <source>
        <dbReference type="Proteomes" id="UP001221898"/>
    </source>
</evidence>
<name>A0AAD7RX23_9TELE</name>
<gene>
    <name evidence="5" type="ORF">AAFF_G00085470</name>
</gene>
<proteinExistence type="inferred from homology"/>
<dbReference type="GO" id="GO:0008017">
    <property type="term" value="F:microtubule binding"/>
    <property type="evidence" value="ECO:0007669"/>
    <property type="project" value="TreeGrafter"/>
</dbReference>
<evidence type="ECO:0000256" key="2">
    <source>
        <dbReference type="ARBA" id="ARBA00023054"/>
    </source>
</evidence>
<dbReference type="PANTHER" id="PTHR22461:SF2">
    <property type="entry name" value="SERINE-RICH COILED-COIL DOMAIN-CONTAINING PROTEIN 2"/>
    <property type="match status" value="1"/>
</dbReference>
<feature type="compositionally biased region" description="Low complexity" evidence="4">
    <location>
        <begin position="254"/>
        <end position="272"/>
    </location>
</feature>
<dbReference type="GO" id="GO:0001578">
    <property type="term" value="P:microtubule bundle formation"/>
    <property type="evidence" value="ECO:0007669"/>
    <property type="project" value="TreeGrafter"/>
</dbReference>
<keyword evidence="6" id="KW-1185">Reference proteome</keyword>
<dbReference type="GO" id="GO:0015630">
    <property type="term" value="C:microtubule cytoskeleton"/>
    <property type="evidence" value="ECO:0007669"/>
    <property type="project" value="TreeGrafter"/>
</dbReference>
<organism evidence="5 6">
    <name type="scientific">Aldrovandia affinis</name>
    <dbReference type="NCBI Taxonomy" id="143900"/>
    <lineage>
        <taxon>Eukaryota</taxon>
        <taxon>Metazoa</taxon>
        <taxon>Chordata</taxon>
        <taxon>Craniata</taxon>
        <taxon>Vertebrata</taxon>
        <taxon>Euteleostomi</taxon>
        <taxon>Actinopterygii</taxon>
        <taxon>Neopterygii</taxon>
        <taxon>Teleostei</taxon>
        <taxon>Notacanthiformes</taxon>
        <taxon>Halosauridae</taxon>
        <taxon>Aldrovandia</taxon>
    </lineage>
</organism>
<accession>A0AAD7RX23</accession>
<evidence type="ECO:0000256" key="3">
    <source>
        <dbReference type="SAM" id="Coils"/>
    </source>
</evidence>
<dbReference type="EMBL" id="JAINUG010000153">
    <property type="protein sequence ID" value="KAJ8391775.1"/>
    <property type="molecule type" value="Genomic_DNA"/>
</dbReference>
<dbReference type="InterPro" id="IPR029627">
    <property type="entry name" value="CCSER"/>
</dbReference>
<dbReference type="Proteomes" id="UP001221898">
    <property type="component" value="Unassembled WGS sequence"/>
</dbReference>